<protein>
    <submittedName>
        <fullName evidence="1">Uncharacterized protein</fullName>
    </submittedName>
</protein>
<geneLocation type="plasmid" evidence="1">
    <name>p17-15-vir-like</name>
</geneLocation>
<name>A0A8B0SN96_KLEPN</name>
<dbReference type="AlphaFoldDB" id="A0A8B0SN96"/>
<organism evidence="1">
    <name type="scientific">Klebsiella pneumoniae</name>
    <dbReference type="NCBI Taxonomy" id="573"/>
    <lineage>
        <taxon>Bacteria</taxon>
        <taxon>Pseudomonadati</taxon>
        <taxon>Pseudomonadota</taxon>
        <taxon>Gammaproteobacteria</taxon>
        <taxon>Enterobacterales</taxon>
        <taxon>Enterobacteriaceae</taxon>
        <taxon>Klebsiella/Raoultella group</taxon>
        <taxon>Klebsiella</taxon>
        <taxon>Klebsiella pneumoniae complex</taxon>
    </lineage>
</organism>
<evidence type="ECO:0000313" key="1">
    <source>
        <dbReference type="EMBL" id="QTX13743.1"/>
    </source>
</evidence>
<accession>A0A8B0SN96</accession>
<keyword evidence="1" id="KW-0614">Plasmid</keyword>
<dbReference type="EMBL" id="MN956836">
    <property type="protein sequence ID" value="QTX13743.1"/>
    <property type="molecule type" value="Genomic_DNA"/>
</dbReference>
<sequence>MNLISWPLRENKLSFFLPRQLQSCGCADQQSRIIPGTGKKIFKKSTAASLPYVPA</sequence>
<reference evidence="1" key="1">
    <citation type="submission" date="2020-01" db="EMBL/GenBank/DDBJ databases">
        <authorList>
            <person name="Qin S."/>
        </authorList>
    </citation>
    <scope>NUCLEOTIDE SEQUENCE</scope>
    <source>
        <strain evidence="1">CVir17-16-YZ6g</strain>
        <plasmid evidence="1">p17-15-vir-like</plasmid>
    </source>
</reference>
<proteinExistence type="predicted"/>